<evidence type="ECO:0000313" key="3">
    <source>
        <dbReference type="Proteomes" id="UP001303222"/>
    </source>
</evidence>
<dbReference type="Proteomes" id="UP001303222">
    <property type="component" value="Unassembled WGS sequence"/>
</dbReference>
<protein>
    <submittedName>
        <fullName evidence="2">Uncharacterized protein</fullName>
    </submittedName>
</protein>
<gene>
    <name evidence="2" type="ORF">QBC32DRAFT_271853</name>
</gene>
<organism evidence="2 3">
    <name type="scientific">Pseudoneurospora amorphoporcata</name>
    <dbReference type="NCBI Taxonomy" id="241081"/>
    <lineage>
        <taxon>Eukaryota</taxon>
        <taxon>Fungi</taxon>
        <taxon>Dikarya</taxon>
        <taxon>Ascomycota</taxon>
        <taxon>Pezizomycotina</taxon>
        <taxon>Sordariomycetes</taxon>
        <taxon>Sordariomycetidae</taxon>
        <taxon>Sordariales</taxon>
        <taxon>Sordariaceae</taxon>
        <taxon>Pseudoneurospora</taxon>
    </lineage>
</organism>
<evidence type="ECO:0000313" key="2">
    <source>
        <dbReference type="EMBL" id="KAK3946780.1"/>
    </source>
</evidence>
<keyword evidence="3" id="KW-1185">Reference proteome</keyword>
<evidence type="ECO:0000256" key="1">
    <source>
        <dbReference type="SAM" id="MobiDB-lite"/>
    </source>
</evidence>
<feature type="compositionally biased region" description="Basic and acidic residues" evidence="1">
    <location>
        <begin position="285"/>
        <end position="299"/>
    </location>
</feature>
<dbReference type="EMBL" id="MU859523">
    <property type="protein sequence ID" value="KAK3946780.1"/>
    <property type="molecule type" value="Genomic_DNA"/>
</dbReference>
<reference evidence="2" key="2">
    <citation type="submission" date="2023-06" db="EMBL/GenBank/DDBJ databases">
        <authorList>
            <consortium name="Lawrence Berkeley National Laboratory"/>
            <person name="Mondo S.J."/>
            <person name="Hensen N."/>
            <person name="Bonometti L."/>
            <person name="Westerberg I."/>
            <person name="Brannstrom I.O."/>
            <person name="Guillou S."/>
            <person name="Cros-Aarteil S."/>
            <person name="Calhoun S."/>
            <person name="Haridas S."/>
            <person name="Kuo A."/>
            <person name="Pangilinan J."/>
            <person name="Riley R."/>
            <person name="Labutti K."/>
            <person name="Andreopoulos B."/>
            <person name="Lipzen A."/>
            <person name="Chen C."/>
            <person name="Yanf M."/>
            <person name="Daum C."/>
            <person name="Ng V."/>
            <person name="Clum A."/>
            <person name="Steindorff A."/>
            <person name="Ohm R."/>
            <person name="Martin F."/>
            <person name="Silar P."/>
            <person name="Natvig D."/>
            <person name="Lalanne C."/>
            <person name="Gautier V."/>
            <person name="Ament-Velasquez S.L."/>
            <person name="Kruys A."/>
            <person name="Hutchinson M.I."/>
            <person name="Powell A.J."/>
            <person name="Barry K."/>
            <person name="Miller A.N."/>
            <person name="Grigoriev I.V."/>
            <person name="Debuchy R."/>
            <person name="Gladieux P."/>
            <person name="Thoren M.H."/>
            <person name="Johannesson H."/>
        </authorList>
    </citation>
    <scope>NUCLEOTIDE SEQUENCE</scope>
    <source>
        <strain evidence="2">CBS 626.80</strain>
    </source>
</reference>
<comment type="caution">
    <text evidence="2">The sequence shown here is derived from an EMBL/GenBank/DDBJ whole genome shotgun (WGS) entry which is preliminary data.</text>
</comment>
<dbReference type="AlphaFoldDB" id="A0AAN6NJ55"/>
<reference evidence="2" key="1">
    <citation type="journal article" date="2023" name="Mol. Phylogenet. Evol.">
        <title>Genome-scale phylogeny and comparative genomics of the fungal order Sordariales.</title>
        <authorList>
            <person name="Hensen N."/>
            <person name="Bonometti L."/>
            <person name="Westerberg I."/>
            <person name="Brannstrom I.O."/>
            <person name="Guillou S."/>
            <person name="Cros-Aarteil S."/>
            <person name="Calhoun S."/>
            <person name="Haridas S."/>
            <person name="Kuo A."/>
            <person name="Mondo S."/>
            <person name="Pangilinan J."/>
            <person name="Riley R."/>
            <person name="LaButti K."/>
            <person name="Andreopoulos B."/>
            <person name="Lipzen A."/>
            <person name="Chen C."/>
            <person name="Yan M."/>
            <person name="Daum C."/>
            <person name="Ng V."/>
            <person name="Clum A."/>
            <person name="Steindorff A."/>
            <person name="Ohm R.A."/>
            <person name="Martin F."/>
            <person name="Silar P."/>
            <person name="Natvig D.O."/>
            <person name="Lalanne C."/>
            <person name="Gautier V."/>
            <person name="Ament-Velasquez S.L."/>
            <person name="Kruys A."/>
            <person name="Hutchinson M.I."/>
            <person name="Powell A.J."/>
            <person name="Barry K."/>
            <person name="Miller A.N."/>
            <person name="Grigoriev I.V."/>
            <person name="Debuchy R."/>
            <person name="Gladieux P."/>
            <person name="Hiltunen Thoren M."/>
            <person name="Johannesson H."/>
        </authorList>
    </citation>
    <scope>NUCLEOTIDE SEQUENCE</scope>
    <source>
        <strain evidence="2">CBS 626.80</strain>
    </source>
</reference>
<sequence length="299" mass="34395">MPTTALFLRNPSTAIQTAGSLRSILARSFTVIARSGFCFQPKGESSITCVDRSRQEKSQTWSVLPNLNVFARPFHTSAVCRTDSDQDSNDWRNWLYGDNTICAICKVNQVDPTKHQYTRIGDPKDDVSGWAFERICVECDTRRLEGLQKKPKKTTREKRLMLKEAKKRLNEMLEYVKSVPPGEKVPIVYAVKKLRRMRPDVNARVCKQITARMSRQIREWFGEELLVVQVGNRWMCDRGRVDMMDFSLWYYDSDLSVQGMLRRWKMEGKTRGAEAPSEFAGDTESTGKKHERVEVGGQP</sequence>
<accession>A0AAN6NJ55</accession>
<feature type="region of interest" description="Disordered" evidence="1">
    <location>
        <begin position="269"/>
        <end position="299"/>
    </location>
</feature>
<proteinExistence type="predicted"/>
<name>A0AAN6NJ55_9PEZI</name>